<keyword evidence="2" id="KW-1185">Reference proteome</keyword>
<accession>A0A1L9U1Y8</accession>
<dbReference type="AlphaFoldDB" id="A0A1L9U1Y8"/>
<sequence length="64" mass="6788">MARQLHPKAVGPSGLTAISQYLLCSHLDAISGWPPRVRVGALPNVQTQHPICSCPVDPEASLDS</sequence>
<evidence type="ECO:0000313" key="1">
    <source>
        <dbReference type="EMBL" id="OJJ65706.1"/>
    </source>
</evidence>
<dbReference type="RefSeq" id="XP_067472957.1">
    <property type="nucleotide sequence ID" value="XM_067626353.1"/>
</dbReference>
<protein>
    <submittedName>
        <fullName evidence="1">Uncharacterized protein</fullName>
    </submittedName>
</protein>
<proteinExistence type="predicted"/>
<evidence type="ECO:0000313" key="2">
    <source>
        <dbReference type="Proteomes" id="UP000184499"/>
    </source>
</evidence>
<name>A0A1L9U1Y8_ASPBC</name>
<dbReference type="Proteomes" id="UP000184499">
    <property type="component" value="Unassembled WGS sequence"/>
</dbReference>
<dbReference type="VEuPathDB" id="FungiDB:ASPBRDRAFT_49520"/>
<gene>
    <name evidence="1" type="ORF">ASPBRDRAFT_49520</name>
</gene>
<dbReference type="EMBL" id="KV878710">
    <property type="protein sequence ID" value="OJJ65706.1"/>
    <property type="molecule type" value="Genomic_DNA"/>
</dbReference>
<reference evidence="2" key="1">
    <citation type="journal article" date="2017" name="Genome Biol.">
        <title>Comparative genomics reveals high biological diversity and specific adaptations in the industrially and medically important fungal genus Aspergillus.</title>
        <authorList>
            <person name="de Vries R.P."/>
            <person name="Riley R."/>
            <person name="Wiebenga A."/>
            <person name="Aguilar-Osorio G."/>
            <person name="Amillis S."/>
            <person name="Uchima C.A."/>
            <person name="Anderluh G."/>
            <person name="Asadollahi M."/>
            <person name="Askin M."/>
            <person name="Barry K."/>
            <person name="Battaglia E."/>
            <person name="Bayram O."/>
            <person name="Benocci T."/>
            <person name="Braus-Stromeyer S.A."/>
            <person name="Caldana C."/>
            <person name="Canovas D."/>
            <person name="Cerqueira G.C."/>
            <person name="Chen F."/>
            <person name="Chen W."/>
            <person name="Choi C."/>
            <person name="Clum A."/>
            <person name="Dos Santos R.A."/>
            <person name="Damasio A.R."/>
            <person name="Diallinas G."/>
            <person name="Emri T."/>
            <person name="Fekete E."/>
            <person name="Flipphi M."/>
            <person name="Freyberg S."/>
            <person name="Gallo A."/>
            <person name="Gournas C."/>
            <person name="Habgood R."/>
            <person name="Hainaut M."/>
            <person name="Harispe M.L."/>
            <person name="Henrissat B."/>
            <person name="Hilden K.S."/>
            <person name="Hope R."/>
            <person name="Hossain A."/>
            <person name="Karabika E."/>
            <person name="Karaffa L."/>
            <person name="Karanyi Z."/>
            <person name="Krasevec N."/>
            <person name="Kuo A."/>
            <person name="Kusch H."/>
            <person name="LaButti K."/>
            <person name="Lagendijk E.L."/>
            <person name="Lapidus A."/>
            <person name="Levasseur A."/>
            <person name="Lindquist E."/>
            <person name="Lipzen A."/>
            <person name="Logrieco A.F."/>
            <person name="MacCabe A."/>
            <person name="Maekelae M.R."/>
            <person name="Malavazi I."/>
            <person name="Melin P."/>
            <person name="Meyer V."/>
            <person name="Mielnichuk N."/>
            <person name="Miskei M."/>
            <person name="Molnar A.P."/>
            <person name="Mule G."/>
            <person name="Ngan C.Y."/>
            <person name="Orejas M."/>
            <person name="Orosz E."/>
            <person name="Ouedraogo J.P."/>
            <person name="Overkamp K.M."/>
            <person name="Park H.-S."/>
            <person name="Perrone G."/>
            <person name="Piumi F."/>
            <person name="Punt P.J."/>
            <person name="Ram A.F."/>
            <person name="Ramon A."/>
            <person name="Rauscher S."/>
            <person name="Record E."/>
            <person name="Riano-Pachon D.M."/>
            <person name="Robert V."/>
            <person name="Roehrig J."/>
            <person name="Ruller R."/>
            <person name="Salamov A."/>
            <person name="Salih N.S."/>
            <person name="Samson R.A."/>
            <person name="Sandor E."/>
            <person name="Sanguinetti M."/>
            <person name="Schuetze T."/>
            <person name="Sepcic K."/>
            <person name="Shelest E."/>
            <person name="Sherlock G."/>
            <person name="Sophianopoulou V."/>
            <person name="Squina F.M."/>
            <person name="Sun H."/>
            <person name="Susca A."/>
            <person name="Todd R.B."/>
            <person name="Tsang A."/>
            <person name="Unkles S.E."/>
            <person name="van de Wiele N."/>
            <person name="van Rossen-Uffink D."/>
            <person name="Oliveira J.V."/>
            <person name="Vesth T.C."/>
            <person name="Visser J."/>
            <person name="Yu J.-H."/>
            <person name="Zhou M."/>
            <person name="Andersen M.R."/>
            <person name="Archer D.B."/>
            <person name="Baker S.E."/>
            <person name="Benoit I."/>
            <person name="Brakhage A.A."/>
            <person name="Braus G.H."/>
            <person name="Fischer R."/>
            <person name="Frisvad J.C."/>
            <person name="Goldman G.H."/>
            <person name="Houbraken J."/>
            <person name="Oakley B."/>
            <person name="Pocsi I."/>
            <person name="Scazzocchio C."/>
            <person name="Seiboth B."/>
            <person name="vanKuyk P.A."/>
            <person name="Wortman J."/>
            <person name="Dyer P.S."/>
            <person name="Grigoriev I.V."/>
        </authorList>
    </citation>
    <scope>NUCLEOTIDE SEQUENCE [LARGE SCALE GENOMIC DNA]</scope>
    <source>
        <strain evidence="2">CBS 101740 / IMI 381727 / IBT 21946</strain>
    </source>
</reference>
<organism evidence="1 2">
    <name type="scientific">Aspergillus brasiliensis (strain CBS 101740 / IMI 381727 / IBT 21946)</name>
    <dbReference type="NCBI Taxonomy" id="767769"/>
    <lineage>
        <taxon>Eukaryota</taxon>
        <taxon>Fungi</taxon>
        <taxon>Dikarya</taxon>
        <taxon>Ascomycota</taxon>
        <taxon>Pezizomycotina</taxon>
        <taxon>Eurotiomycetes</taxon>
        <taxon>Eurotiomycetidae</taxon>
        <taxon>Eurotiales</taxon>
        <taxon>Aspergillaceae</taxon>
        <taxon>Aspergillus</taxon>
        <taxon>Aspergillus subgen. Circumdati</taxon>
    </lineage>
</organism>
<dbReference type="GeneID" id="93578841"/>